<dbReference type="PANTHER" id="PTHR18964:SF149">
    <property type="entry name" value="BIFUNCTIONAL UDP-N-ACETYLGLUCOSAMINE 2-EPIMERASE_N-ACETYLMANNOSAMINE KINASE"/>
    <property type="match status" value="1"/>
</dbReference>
<sequence length="311" mass="32673">MGVGVAETYVTAELFDQSMTRLAHRRVAVPVDDNQPESVAGHVLACVRAVREQWSGSPVSAFGASLPGQVDQEGGVSAHAPNWGWHQVPFRSLLERDCDVPVLLDNPLKAITQAEQMFGAARDRDDVIVVNLGTGVGLGVVAGGRLLRAATNSAGEWVHTVLHVGGEACRCGNLGCVEAYVGAGALIRLLAEVDPDSGLLAPDDQEETVVRLARAVHDGDSAAVETLTLFARPLGLALAYAVNTLNPELIVFSGWVSAALGEPLASAVTPVIKEYALVTPLDAATAVLCRHLEDPVSLGMVVLAFETHLLD</sequence>
<organism evidence="2 3">
    <name type="scientific">Lentzea kristufekii</name>
    <dbReference type="NCBI Taxonomy" id="3095430"/>
    <lineage>
        <taxon>Bacteria</taxon>
        <taxon>Bacillati</taxon>
        <taxon>Actinomycetota</taxon>
        <taxon>Actinomycetes</taxon>
        <taxon>Pseudonocardiales</taxon>
        <taxon>Pseudonocardiaceae</taxon>
        <taxon>Lentzea</taxon>
    </lineage>
</organism>
<dbReference type="Gene3D" id="3.30.420.40">
    <property type="match status" value="2"/>
</dbReference>
<proteinExistence type="inferred from homology"/>
<protein>
    <submittedName>
        <fullName evidence="2">ROK family protein</fullName>
    </submittedName>
</protein>
<dbReference type="Pfam" id="PF00480">
    <property type="entry name" value="ROK"/>
    <property type="match status" value="1"/>
</dbReference>
<comment type="similarity">
    <text evidence="1">Belongs to the ROK (NagC/XylR) family.</text>
</comment>
<comment type="caution">
    <text evidence="2">The sequence shown here is derived from an EMBL/GenBank/DDBJ whole genome shotgun (WGS) entry which is preliminary data.</text>
</comment>
<accession>A0ABU4U8A2</accession>
<evidence type="ECO:0000256" key="1">
    <source>
        <dbReference type="ARBA" id="ARBA00006479"/>
    </source>
</evidence>
<dbReference type="RefSeq" id="WP_319990359.1">
    <property type="nucleotide sequence ID" value="NZ_JAXAVV010000057.1"/>
</dbReference>
<dbReference type="InterPro" id="IPR043129">
    <property type="entry name" value="ATPase_NBD"/>
</dbReference>
<evidence type="ECO:0000313" key="2">
    <source>
        <dbReference type="EMBL" id="MDX8056717.1"/>
    </source>
</evidence>
<evidence type="ECO:0000313" key="3">
    <source>
        <dbReference type="Proteomes" id="UP001271792"/>
    </source>
</evidence>
<dbReference type="SUPFAM" id="SSF53067">
    <property type="entry name" value="Actin-like ATPase domain"/>
    <property type="match status" value="1"/>
</dbReference>
<keyword evidence="3" id="KW-1185">Reference proteome</keyword>
<gene>
    <name evidence="2" type="ORF">SK571_45750</name>
</gene>
<dbReference type="PANTHER" id="PTHR18964">
    <property type="entry name" value="ROK (REPRESSOR, ORF, KINASE) FAMILY"/>
    <property type="match status" value="1"/>
</dbReference>
<dbReference type="EMBL" id="JAXAVV010000057">
    <property type="protein sequence ID" value="MDX8056717.1"/>
    <property type="molecule type" value="Genomic_DNA"/>
</dbReference>
<name>A0ABU4U8A2_9PSEU</name>
<dbReference type="Proteomes" id="UP001271792">
    <property type="component" value="Unassembled WGS sequence"/>
</dbReference>
<dbReference type="InterPro" id="IPR000600">
    <property type="entry name" value="ROK"/>
</dbReference>
<reference evidence="2 3" key="1">
    <citation type="submission" date="2023-11" db="EMBL/GenBank/DDBJ databases">
        <title>Lentzea sokolovensis, sp. nov., Lentzea kristufkii, sp. nov., and Lentzea miocenensis, sp. nov., rare actinobacteria from Sokolov Coal Basin, Miocene lacustrine sediment, Czech Republic.</title>
        <authorList>
            <person name="Lara A."/>
            <person name="Kotroba L."/>
            <person name="Nouioui I."/>
            <person name="Neumann-Schaal M."/>
            <person name="Mast Y."/>
            <person name="Chronakova A."/>
        </authorList>
    </citation>
    <scope>NUCLEOTIDE SEQUENCE [LARGE SCALE GENOMIC DNA]</scope>
    <source>
        <strain evidence="2 3">BCCO 10_0798</strain>
    </source>
</reference>